<protein>
    <recommendedName>
        <fullName evidence="2 9">DNA mismatch repair protein MutS</fullName>
    </recommendedName>
</protein>
<evidence type="ECO:0000256" key="10">
    <source>
        <dbReference type="RuleBase" id="RU003756"/>
    </source>
</evidence>
<feature type="binding site" evidence="9">
    <location>
        <begin position="629"/>
        <end position="636"/>
    </location>
    <ligand>
        <name>ATP</name>
        <dbReference type="ChEBI" id="CHEBI:30616"/>
    </ligand>
</feature>
<evidence type="ECO:0000256" key="6">
    <source>
        <dbReference type="ARBA" id="ARBA00023125"/>
    </source>
</evidence>
<evidence type="ECO:0000256" key="4">
    <source>
        <dbReference type="ARBA" id="ARBA00022763"/>
    </source>
</evidence>
<dbReference type="SUPFAM" id="SSF52540">
    <property type="entry name" value="P-loop containing nucleoside triphosphate hydrolases"/>
    <property type="match status" value="1"/>
</dbReference>
<dbReference type="PANTHER" id="PTHR11361">
    <property type="entry name" value="DNA MISMATCH REPAIR PROTEIN MUTS FAMILY MEMBER"/>
    <property type="match status" value="1"/>
</dbReference>
<keyword evidence="3 9" id="KW-0547">Nucleotide-binding</keyword>
<dbReference type="GO" id="GO:0005524">
    <property type="term" value="F:ATP binding"/>
    <property type="evidence" value="ECO:0007669"/>
    <property type="project" value="UniProtKB-UniRule"/>
</dbReference>
<name>A0AA45WUN8_9CLOT</name>
<dbReference type="InterPro" id="IPR036187">
    <property type="entry name" value="DNA_mismatch_repair_MutS_sf"/>
</dbReference>
<dbReference type="InterPro" id="IPR045076">
    <property type="entry name" value="MutS"/>
</dbReference>
<dbReference type="InterPro" id="IPR016151">
    <property type="entry name" value="DNA_mismatch_repair_MutS_N"/>
</dbReference>
<dbReference type="GO" id="GO:0003684">
    <property type="term" value="F:damaged DNA binding"/>
    <property type="evidence" value="ECO:0007669"/>
    <property type="project" value="UniProtKB-UniRule"/>
</dbReference>
<dbReference type="GO" id="GO:0005829">
    <property type="term" value="C:cytosol"/>
    <property type="evidence" value="ECO:0007669"/>
    <property type="project" value="TreeGrafter"/>
</dbReference>
<dbReference type="FunFam" id="1.10.1420.10:FF:000007">
    <property type="entry name" value="DNA mismatch repair protein MutS"/>
    <property type="match status" value="1"/>
</dbReference>
<dbReference type="Gene3D" id="3.40.50.300">
    <property type="entry name" value="P-loop containing nucleotide triphosphate hydrolases"/>
    <property type="match status" value="1"/>
</dbReference>
<organism evidence="12 13">
    <name type="scientific">Anoxynatronum buryatiense</name>
    <dbReference type="NCBI Taxonomy" id="489973"/>
    <lineage>
        <taxon>Bacteria</taxon>
        <taxon>Bacillati</taxon>
        <taxon>Bacillota</taxon>
        <taxon>Clostridia</taxon>
        <taxon>Eubacteriales</taxon>
        <taxon>Clostridiaceae</taxon>
        <taxon>Anoxynatronum</taxon>
    </lineage>
</organism>
<comment type="caution">
    <text evidence="12">The sequence shown here is derived from an EMBL/GenBank/DDBJ whole genome shotgun (WGS) entry which is preliminary data.</text>
</comment>
<sequence length="914" mass="104054">MMQQYQQIKEAYPDTLLFYRLGDFYELFFEDAQIASRELEITLTGRNCGKEERAPMCGVPHHSAQGYIDRLIRKGYKVAICEQTEDPAMATGIVRREVVRVITPGTVTDSSLLDEKQNHYLAAITLTGLKWALAFADLSTGEMSVMIQPEESPVETLLNELGRIRPGEILADAVDDTTLNNEDGSSPLQRFHKWSQEAGIFLTDARSYREMALSDRTYERLYRQFQRPETKAVLEQLSDTAMETLAVLYEYIESTQKRTLEHFTHIQLLEHQKTMVLDLHTRQNLELTETLRDKQRKGTLLWVLDKTKTAMGGRMLRRWVEEPLLDATAINQRLDAVTYFLDHPLIRQDIRKLLQSVYDLERLIGKISFQTANPRDLLALKQTLMNIEEVQNRLGSNTGSQLIDQQMGLVDPKEILIDLLDKSIHEEAPLQIKDGGVIKEGYHQEIDELRNAAKEGKQWIATYEKNEREATGIKNLKTGFNRVFGYYIEVTKSNVQLIPDHYQRKQTLANCERYITDPLKDLEAKILGAEEKAFLLESRVFSEIRDVLKTHIADLQKTGRAISTIDAIAALAETAFQNRYQCPKVGNHSGISIRNGRHPVVEKTLQHHQFVPNDTTINQQQQFIHLITGPNMAGKSTYMRQVALIVLMAQMGSYVPADTAHIGVVDRVFTRIGASDDLSQGQSTFMVEMSEVSSILRSATHRSLIILDEVGRGTSTYDGLSIAWSVIDYLHENIGAKTLFSTHYHELTELEETFAGVANYRVAVKEKSHEVIFLRKVIVGTSDKSYGIQVAKLAGLPEEVLEEAKAILHVLENRFDASQPPISIFEKRQQRISSKAPASQILPQVHPLPQHTRKLQIHYQKLKNYFGSIQELDVMTMTPLEALNKLYELQKESMDLLESTFSDQDEKNNSIRIP</sequence>
<comment type="similarity">
    <text evidence="1 9 10">Belongs to the DNA mismatch repair MutS family.</text>
</comment>
<dbReference type="InterPro" id="IPR027417">
    <property type="entry name" value="P-loop_NTPase"/>
</dbReference>
<dbReference type="InterPro" id="IPR007695">
    <property type="entry name" value="DNA_mismatch_repair_MutS-lik_N"/>
</dbReference>
<dbReference type="PROSITE" id="PS00486">
    <property type="entry name" value="DNA_MISMATCH_REPAIR_2"/>
    <property type="match status" value="1"/>
</dbReference>
<accession>A0AA45WUN8</accession>
<dbReference type="GO" id="GO:0006298">
    <property type="term" value="P:mismatch repair"/>
    <property type="evidence" value="ECO:0007669"/>
    <property type="project" value="UniProtKB-UniRule"/>
</dbReference>
<dbReference type="NCBIfam" id="NF003810">
    <property type="entry name" value="PRK05399.1"/>
    <property type="match status" value="1"/>
</dbReference>
<dbReference type="InterPro" id="IPR000432">
    <property type="entry name" value="DNA_mismatch_repair_MutS_C"/>
</dbReference>
<dbReference type="Pfam" id="PF05192">
    <property type="entry name" value="MutS_III"/>
    <property type="match status" value="1"/>
</dbReference>
<keyword evidence="7 9" id="KW-0234">DNA repair</keyword>
<dbReference type="Pfam" id="PF05188">
    <property type="entry name" value="MutS_II"/>
    <property type="match status" value="1"/>
</dbReference>
<dbReference type="InterPro" id="IPR007861">
    <property type="entry name" value="DNA_mismatch_repair_MutS_clamp"/>
</dbReference>
<evidence type="ECO:0000256" key="3">
    <source>
        <dbReference type="ARBA" id="ARBA00022741"/>
    </source>
</evidence>
<dbReference type="SUPFAM" id="SSF53150">
    <property type="entry name" value="DNA repair protein MutS, domain II"/>
    <property type="match status" value="1"/>
</dbReference>
<dbReference type="FunFam" id="3.40.1170.10:FF:000001">
    <property type="entry name" value="DNA mismatch repair protein MutS"/>
    <property type="match status" value="1"/>
</dbReference>
<dbReference type="Gene3D" id="1.10.1420.10">
    <property type="match status" value="2"/>
</dbReference>
<evidence type="ECO:0000256" key="9">
    <source>
        <dbReference type="HAMAP-Rule" id="MF_00096"/>
    </source>
</evidence>
<dbReference type="SMART" id="SM00534">
    <property type="entry name" value="MUTSac"/>
    <property type="match status" value="1"/>
</dbReference>
<gene>
    <name evidence="9" type="primary">mutS</name>
    <name evidence="12" type="ORF">SAMN06296020_103224</name>
</gene>
<evidence type="ECO:0000313" key="12">
    <source>
        <dbReference type="EMBL" id="SMP48212.1"/>
    </source>
</evidence>
<dbReference type="Pfam" id="PF00488">
    <property type="entry name" value="MutS_V"/>
    <property type="match status" value="1"/>
</dbReference>
<dbReference type="PANTHER" id="PTHR11361:SF34">
    <property type="entry name" value="DNA MISMATCH REPAIR PROTEIN MSH1, MITOCHONDRIAL"/>
    <property type="match status" value="1"/>
</dbReference>
<keyword evidence="5 9" id="KW-0067">ATP-binding</keyword>
<evidence type="ECO:0000256" key="7">
    <source>
        <dbReference type="ARBA" id="ARBA00023204"/>
    </source>
</evidence>
<dbReference type="InterPro" id="IPR036678">
    <property type="entry name" value="MutS_con_dom_sf"/>
</dbReference>
<dbReference type="GO" id="GO:0030983">
    <property type="term" value="F:mismatched DNA binding"/>
    <property type="evidence" value="ECO:0007669"/>
    <property type="project" value="InterPro"/>
</dbReference>
<dbReference type="InterPro" id="IPR005748">
    <property type="entry name" value="DNA_mismatch_repair_MutS"/>
</dbReference>
<feature type="domain" description="DNA mismatch repair proteins mutS family" evidence="11">
    <location>
        <begin position="703"/>
        <end position="719"/>
    </location>
</feature>
<dbReference type="FunFam" id="3.40.50.300:FF:000870">
    <property type="entry name" value="MutS protein homolog 4"/>
    <property type="match status" value="1"/>
</dbReference>
<dbReference type="Pfam" id="PF05190">
    <property type="entry name" value="MutS_IV"/>
    <property type="match status" value="1"/>
</dbReference>
<dbReference type="NCBIfam" id="TIGR01070">
    <property type="entry name" value="mutS1"/>
    <property type="match status" value="1"/>
</dbReference>
<dbReference type="SUPFAM" id="SSF55271">
    <property type="entry name" value="DNA repair protein MutS, domain I"/>
    <property type="match status" value="1"/>
</dbReference>
<dbReference type="AlphaFoldDB" id="A0AA45WUN8"/>
<dbReference type="CDD" id="cd03284">
    <property type="entry name" value="ABC_MutS1"/>
    <property type="match status" value="1"/>
</dbReference>
<keyword evidence="6 9" id="KW-0238">DNA-binding</keyword>
<evidence type="ECO:0000259" key="11">
    <source>
        <dbReference type="PROSITE" id="PS00486"/>
    </source>
</evidence>
<evidence type="ECO:0000256" key="2">
    <source>
        <dbReference type="ARBA" id="ARBA00021982"/>
    </source>
</evidence>
<dbReference type="SMART" id="SM00533">
    <property type="entry name" value="MUTSd"/>
    <property type="match status" value="1"/>
</dbReference>
<dbReference type="InterPro" id="IPR007860">
    <property type="entry name" value="DNA_mmatch_repair_MutS_con_dom"/>
</dbReference>
<dbReference type="InterPro" id="IPR007696">
    <property type="entry name" value="DNA_mismatch_repair_MutS_core"/>
</dbReference>
<dbReference type="Gene3D" id="3.30.420.110">
    <property type="entry name" value="MutS, connector domain"/>
    <property type="match status" value="1"/>
</dbReference>
<dbReference type="InterPro" id="IPR017261">
    <property type="entry name" value="DNA_mismatch_repair_MutS/MSH"/>
</dbReference>
<dbReference type="EMBL" id="FXUF01000003">
    <property type="protein sequence ID" value="SMP48212.1"/>
    <property type="molecule type" value="Genomic_DNA"/>
</dbReference>
<comment type="function">
    <text evidence="8 9">This protein is involved in the repair of mismatches in DNA. It is possible that it carries out the mismatch recognition step. This protein has a weak ATPase activity.</text>
</comment>
<dbReference type="Pfam" id="PF01624">
    <property type="entry name" value="MutS_I"/>
    <property type="match status" value="1"/>
</dbReference>
<dbReference type="GO" id="GO:0140664">
    <property type="term" value="F:ATP-dependent DNA damage sensor activity"/>
    <property type="evidence" value="ECO:0007669"/>
    <property type="project" value="InterPro"/>
</dbReference>
<dbReference type="Gene3D" id="3.40.1170.10">
    <property type="entry name" value="DNA repair protein MutS, domain I"/>
    <property type="match status" value="1"/>
</dbReference>
<evidence type="ECO:0000313" key="13">
    <source>
        <dbReference type="Proteomes" id="UP001158066"/>
    </source>
</evidence>
<keyword evidence="4 9" id="KW-0227">DNA damage</keyword>
<evidence type="ECO:0000256" key="5">
    <source>
        <dbReference type="ARBA" id="ARBA00022840"/>
    </source>
</evidence>
<dbReference type="HAMAP" id="MF_00096">
    <property type="entry name" value="MutS"/>
    <property type="match status" value="1"/>
</dbReference>
<dbReference type="PIRSF" id="PIRSF037677">
    <property type="entry name" value="DNA_mis_repair_Msh6"/>
    <property type="match status" value="1"/>
</dbReference>
<dbReference type="Proteomes" id="UP001158066">
    <property type="component" value="Unassembled WGS sequence"/>
</dbReference>
<dbReference type="SUPFAM" id="SSF48334">
    <property type="entry name" value="DNA repair protein MutS, domain III"/>
    <property type="match status" value="1"/>
</dbReference>
<evidence type="ECO:0000256" key="1">
    <source>
        <dbReference type="ARBA" id="ARBA00006271"/>
    </source>
</evidence>
<keyword evidence="13" id="KW-1185">Reference proteome</keyword>
<reference evidence="12" key="1">
    <citation type="submission" date="2017-05" db="EMBL/GenBank/DDBJ databases">
        <authorList>
            <person name="Varghese N."/>
            <person name="Submissions S."/>
        </authorList>
    </citation>
    <scope>NUCLEOTIDE SEQUENCE</scope>
    <source>
        <strain evidence="12">Su22</strain>
    </source>
</reference>
<evidence type="ECO:0000256" key="8">
    <source>
        <dbReference type="ARBA" id="ARBA00024647"/>
    </source>
</evidence>
<proteinExistence type="inferred from homology"/>